<dbReference type="AlphaFoldDB" id="A0A644VUL2"/>
<reference evidence="1" key="1">
    <citation type="submission" date="2019-08" db="EMBL/GenBank/DDBJ databases">
        <authorList>
            <person name="Kucharzyk K."/>
            <person name="Murdoch R.W."/>
            <person name="Higgins S."/>
            <person name="Loffler F."/>
        </authorList>
    </citation>
    <scope>NUCLEOTIDE SEQUENCE</scope>
</reference>
<organism evidence="1">
    <name type="scientific">bioreactor metagenome</name>
    <dbReference type="NCBI Taxonomy" id="1076179"/>
    <lineage>
        <taxon>unclassified sequences</taxon>
        <taxon>metagenomes</taxon>
        <taxon>ecological metagenomes</taxon>
    </lineage>
</organism>
<comment type="caution">
    <text evidence="1">The sequence shown here is derived from an EMBL/GenBank/DDBJ whole genome shotgun (WGS) entry which is preliminary data.</text>
</comment>
<name>A0A644VUL2_9ZZZZ</name>
<evidence type="ECO:0000313" key="1">
    <source>
        <dbReference type="EMBL" id="MPL95099.1"/>
    </source>
</evidence>
<protein>
    <submittedName>
        <fullName evidence="1">Uncharacterized protein</fullName>
    </submittedName>
</protein>
<dbReference type="EMBL" id="VSSQ01000454">
    <property type="protein sequence ID" value="MPL95099.1"/>
    <property type="molecule type" value="Genomic_DNA"/>
</dbReference>
<gene>
    <name evidence="1" type="ORF">SDC9_41263</name>
</gene>
<accession>A0A644VUL2</accession>
<dbReference type="Pfam" id="PF20355">
    <property type="entry name" value="DUF6650"/>
    <property type="match status" value="1"/>
</dbReference>
<dbReference type="InterPro" id="IPR046592">
    <property type="entry name" value="DUF6650"/>
</dbReference>
<sequence>MTFKEIASKITGFSFPMFGISWNPTKSEIEVARKVITFLEDRRVLYVVYELESPKHCTESVIKIREFLTEQLFDINTKSELATALRAMRSACRKFLNTIQSQYYSNKSTRDFGMGEQIHFYNAMGELRATMGILIGKILVMHGLDFEGQLIEIIPFDQEE</sequence>
<proteinExistence type="predicted"/>